<sequence>MGFATSLQSLTRRTLKSLSSLHPLTPDFHSGKASATATETASCKAHRPKAAQISIPVMRANRGRSRLGNRVLHPRTLVTTSPITAEAVQPPSARLLKIVQREPRKQPECLLISGRMADVCAALERMVLNEQAARQA</sequence>
<reference evidence="2 3" key="1">
    <citation type="journal article" date="2014" name="Genome Announc.">
        <title>Complete Genome Sequence of Polychlorinated Biphenyl Degrader Comamonas testosteroni TK102 (NBRC 109938).</title>
        <authorList>
            <person name="Fukuda K."/>
            <person name="Hosoyama A."/>
            <person name="Tsuchikane K."/>
            <person name="Ohji S."/>
            <person name="Yamazoe A."/>
            <person name="Fujita N."/>
            <person name="Shintani M."/>
            <person name="Kimbara K."/>
        </authorList>
    </citation>
    <scope>NUCLEOTIDE SEQUENCE [LARGE SCALE GENOMIC DNA]</scope>
    <source>
        <strain evidence="2">TK102</strain>
    </source>
</reference>
<dbReference type="KEGG" id="ctes:O987_17180"/>
<evidence type="ECO:0000256" key="1">
    <source>
        <dbReference type="SAM" id="MobiDB-lite"/>
    </source>
</evidence>
<dbReference type="AlphaFoldDB" id="A0A076PP83"/>
<dbReference type="EMBL" id="CP006704">
    <property type="protein sequence ID" value="AIJ47548.1"/>
    <property type="molecule type" value="Genomic_DNA"/>
</dbReference>
<dbReference type="HOGENOM" id="CLU_1871898_0_0_4"/>
<dbReference type="Proteomes" id="UP000028782">
    <property type="component" value="Chromosome"/>
</dbReference>
<evidence type="ECO:0000313" key="2">
    <source>
        <dbReference type="EMBL" id="AIJ47548.1"/>
    </source>
</evidence>
<name>A0A076PP83_COMTE</name>
<evidence type="ECO:0000313" key="3">
    <source>
        <dbReference type="Proteomes" id="UP000028782"/>
    </source>
</evidence>
<gene>
    <name evidence="2" type="ORF">O987_17180</name>
</gene>
<protein>
    <submittedName>
        <fullName evidence="2">Uncharacterized protein</fullName>
    </submittedName>
</protein>
<feature type="region of interest" description="Disordered" evidence="1">
    <location>
        <begin position="21"/>
        <end position="48"/>
    </location>
</feature>
<accession>A0A076PP83</accession>
<organism evidence="2 3">
    <name type="scientific">Comamonas testosteroni TK102</name>
    <dbReference type="NCBI Taxonomy" id="1392005"/>
    <lineage>
        <taxon>Bacteria</taxon>
        <taxon>Pseudomonadati</taxon>
        <taxon>Pseudomonadota</taxon>
        <taxon>Betaproteobacteria</taxon>
        <taxon>Burkholderiales</taxon>
        <taxon>Comamonadaceae</taxon>
        <taxon>Comamonas</taxon>
    </lineage>
</organism>
<dbReference type="RefSeq" id="WP_029158457.1">
    <property type="nucleotide sequence ID" value="NZ_CP006704.1"/>
</dbReference>
<proteinExistence type="predicted"/>